<dbReference type="InterPro" id="IPR036388">
    <property type="entry name" value="WH-like_DNA-bd_sf"/>
</dbReference>
<name>A0ABX2EC73_9BURK</name>
<evidence type="ECO:0000256" key="1">
    <source>
        <dbReference type="ARBA" id="ARBA00023015"/>
    </source>
</evidence>
<feature type="DNA-binding region" description="OmpR/PhoB-type" evidence="5">
    <location>
        <begin position="122"/>
        <end position="218"/>
    </location>
</feature>
<proteinExistence type="predicted"/>
<dbReference type="RefSeq" id="WP_173119551.1">
    <property type="nucleotide sequence ID" value="NZ_JABRWJ010000001.1"/>
</dbReference>
<keyword evidence="3" id="KW-0804">Transcription</keyword>
<dbReference type="InterPro" id="IPR001789">
    <property type="entry name" value="Sig_transdc_resp-reg_receiver"/>
</dbReference>
<dbReference type="Pfam" id="PF00072">
    <property type="entry name" value="Response_reg"/>
    <property type="match status" value="1"/>
</dbReference>
<evidence type="ECO:0000259" key="7">
    <source>
        <dbReference type="PROSITE" id="PS51755"/>
    </source>
</evidence>
<dbReference type="Pfam" id="PF00486">
    <property type="entry name" value="Trans_reg_C"/>
    <property type="match status" value="1"/>
</dbReference>
<dbReference type="SMART" id="SM00862">
    <property type="entry name" value="Trans_reg_C"/>
    <property type="match status" value="1"/>
</dbReference>
<keyword evidence="1" id="KW-0805">Transcription regulation</keyword>
<dbReference type="CDD" id="cd00383">
    <property type="entry name" value="trans_reg_C"/>
    <property type="match status" value="1"/>
</dbReference>
<organism evidence="8 9">
    <name type="scientific">Pseudaquabacterium terrae</name>
    <dbReference type="NCBI Taxonomy" id="2732868"/>
    <lineage>
        <taxon>Bacteria</taxon>
        <taxon>Pseudomonadati</taxon>
        <taxon>Pseudomonadota</taxon>
        <taxon>Betaproteobacteria</taxon>
        <taxon>Burkholderiales</taxon>
        <taxon>Sphaerotilaceae</taxon>
        <taxon>Pseudaquabacterium</taxon>
    </lineage>
</organism>
<dbReference type="SMART" id="SM00448">
    <property type="entry name" value="REC"/>
    <property type="match status" value="1"/>
</dbReference>
<dbReference type="PROSITE" id="PS50110">
    <property type="entry name" value="RESPONSE_REGULATORY"/>
    <property type="match status" value="1"/>
</dbReference>
<keyword evidence="2 5" id="KW-0238">DNA-binding</keyword>
<evidence type="ECO:0000259" key="6">
    <source>
        <dbReference type="PROSITE" id="PS50110"/>
    </source>
</evidence>
<dbReference type="SUPFAM" id="SSF46894">
    <property type="entry name" value="C-terminal effector domain of the bipartite response regulators"/>
    <property type="match status" value="1"/>
</dbReference>
<dbReference type="InterPro" id="IPR039420">
    <property type="entry name" value="WalR-like"/>
</dbReference>
<evidence type="ECO:0000313" key="9">
    <source>
        <dbReference type="Proteomes" id="UP000737171"/>
    </source>
</evidence>
<dbReference type="PANTHER" id="PTHR48111:SF67">
    <property type="entry name" value="TRANSCRIPTIONAL REGULATORY PROTEIN TCTD"/>
    <property type="match status" value="1"/>
</dbReference>
<dbReference type="InterPro" id="IPR001867">
    <property type="entry name" value="OmpR/PhoB-type_DNA-bd"/>
</dbReference>
<gene>
    <name evidence="8" type="ORF">HLB44_00600</name>
</gene>
<feature type="domain" description="Response regulatory" evidence="6">
    <location>
        <begin position="2"/>
        <end position="116"/>
    </location>
</feature>
<dbReference type="PROSITE" id="PS51755">
    <property type="entry name" value="OMPR_PHOB"/>
    <property type="match status" value="1"/>
</dbReference>
<dbReference type="Gene3D" id="1.10.10.10">
    <property type="entry name" value="Winged helix-like DNA-binding domain superfamily/Winged helix DNA-binding domain"/>
    <property type="match status" value="1"/>
</dbReference>
<evidence type="ECO:0000256" key="2">
    <source>
        <dbReference type="ARBA" id="ARBA00023125"/>
    </source>
</evidence>
<dbReference type="Gene3D" id="3.40.50.2300">
    <property type="match status" value="1"/>
</dbReference>
<dbReference type="EMBL" id="JABRWJ010000001">
    <property type="protein sequence ID" value="NRF65473.1"/>
    <property type="molecule type" value="Genomic_DNA"/>
</dbReference>
<protein>
    <submittedName>
        <fullName evidence="8">Response regulator</fullName>
    </submittedName>
</protein>
<evidence type="ECO:0000313" key="8">
    <source>
        <dbReference type="EMBL" id="NRF65473.1"/>
    </source>
</evidence>
<sequence length="224" mass="24472">MKILLVEDDLDLSGALTRALFRRGFEVVVCIDGVEALNLTRHHDFDAILLDLSIPGIDGLRVLQRLRNHEDWTPVLVLTARGAVGDRIVGLNAGADDYLAKPFDLDELEARLRALVRRGGSSDELACGALRYDKRAGIFLHETKPLDLSPRESALLKALIARPGHGVTRDRLFALVFAAGETVQPDALEVIVHRLRRKLAGTGVEIMTLRGVGYLLCDAPKAAA</sequence>
<dbReference type="InterPro" id="IPR011006">
    <property type="entry name" value="CheY-like_superfamily"/>
</dbReference>
<reference evidence="8 9" key="1">
    <citation type="submission" date="2020-05" db="EMBL/GenBank/DDBJ databases">
        <title>Aquincola sp. isolate from soil.</title>
        <authorList>
            <person name="Han J."/>
            <person name="Kim D.-U."/>
        </authorList>
    </citation>
    <scope>NUCLEOTIDE SEQUENCE [LARGE SCALE GENOMIC DNA]</scope>
    <source>
        <strain evidence="8 9">S2</strain>
    </source>
</reference>
<dbReference type="Proteomes" id="UP000737171">
    <property type="component" value="Unassembled WGS sequence"/>
</dbReference>
<dbReference type="SUPFAM" id="SSF52172">
    <property type="entry name" value="CheY-like"/>
    <property type="match status" value="1"/>
</dbReference>
<keyword evidence="4" id="KW-0597">Phosphoprotein</keyword>
<keyword evidence="9" id="KW-1185">Reference proteome</keyword>
<evidence type="ECO:0000256" key="4">
    <source>
        <dbReference type="PROSITE-ProRule" id="PRU00169"/>
    </source>
</evidence>
<evidence type="ECO:0000256" key="5">
    <source>
        <dbReference type="PROSITE-ProRule" id="PRU01091"/>
    </source>
</evidence>
<evidence type="ECO:0000256" key="3">
    <source>
        <dbReference type="ARBA" id="ARBA00023163"/>
    </source>
</evidence>
<dbReference type="InterPro" id="IPR016032">
    <property type="entry name" value="Sig_transdc_resp-reg_C-effctor"/>
</dbReference>
<feature type="modified residue" description="4-aspartylphosphate" evidence="4">
    <location>
        <position position="51"/>
    </location>
</feature>
<feature type="domain" description="OmpR/PhoB-type" evidence="7">
    <location>
        <begin position="122"/>
        <end position="218"/>
    </location>
</feature>
<dbReference type="Gene3D" id="6.10.250.690">
    <property type="match status" value="1"/>
</dbReference>
<comment type="caution">
    <text evidence="8">The sequence shown here is derived from an EMBL/GenBank/DDBJ whole genome shotgun (WGS) entry which is preliminary data.</text>
</comment>
<accession>A0ABX2EC73</accession>
<dbReference type="PANTHER" id="PTHR48111">
    <property type="entry name" value="REGULATOR OF RPOS"/>
    <property type="match status" value="1"/>
</dbReference>